<name>A0ABV8SMD3_9GAMM</name>
<dbReference type="EMBL" id="JBHSDU010000003">
    <property type="protein sequence ID" value="MFC4308516.1"/>
    <property type="molecule type" value="Genomic_DNA"/>
</dbReference>
<comment type="caution">
    <text evidence="1">The sequence shown here is derived from an EMBL/GenBank/DDBJ whole genome shotgun (WGS) entry which is preliminary data.</text>
</comment>
<organism evidence="1 2">
    <name type="scientific">Steroidobacter flavus</name>
    <dbReference type="NCBI Taxonomy" id="1842136"/>
    <lineage>
        <taxon>Bacteria</taxon>
        <taxon>Pseudomonadati</taxon>
        <taxon>Pseudomonadota</taxon>
        <taxon>Gammaproteobacteria</taxon>
        <taxon>Steroidobacterales</taxon>
        <taxon>Steroidobacteraceae</taxon>
        <taxon>Steroidobacter</taxon>
    </lineage>
</organism>
<gene>
    <name evidence="1" type="ORF">ACFPN2_05420</name>
</gene>
<keyword evidence="2" id="KW-1185">Reference proteome</keyword>
<evidence type="ECO:0000313" key="1">
    <source>
        <dbReference type="EMBL" id="MFC4308516.1"/>
    </source>
</evidence>
<reference evidence="2" key="1">
    <citation type="journal article" date="2019" name="Int. J. Syst. Evol. Microbiol.">
        <title>The Global Catalogue of Microorganisms (GCM) 10K type strain sequencing project: providing services to taxonomists for standard genome sequencing and annotation.</title>
        <authorList>
            <consortium name="The Broad Institute Genomics Platform"/>
            <consortium name="The Broad Institute Genome Sequencing Center for Infectious Disease"/>
            <person name="Wu L."/>
            <person name="Ma J."/>
        </authorList>
    </citation>
    <scope>NUCLEOTIDE SEQUENCE [LARGE SCALE GENOMIC DNA]</scope>
    <source>
        <strain evidence="2">CGMCC 1.10759</strain>
    </source>
</reference>
<dbReference type="RefSeq" id="WP_380595616.1">
    <property type="nucleotide sequence ID" value="NZ_JBHSDU010000003.1"/>
</dbReference>
<accession>A0ABV8SMD3</accession>
<protein>
    <submittedName>
        <fullName evidence="1">Uncharacterized protein</fullName>
    </submittedName>
</protein>
<dbReference type="Proteomes" id="UP001595904">
    <property type="component" value="Unassembled WGS sequence"/>
</dbReference>
<sequence length="40" mass="4430">MRIEFRALLYEQRFTESIVMLAHTNAAGCSLAARGGTQSE</sequence>
<evidence type="ECO:0000313" key="2">
    <source>
        <dbReference type="Proteomes" id="UP001595904"/>
    </source>
</evidence>
<proteinExistence type="predicted"/>